<sequence length="197" mass="22952">MMTSCKAQNNALMIPEIDNKFERFDTIKYNSLKKNISNTVFITLKNGTYIEMVKVKAGAAYYETPYDSYFKIFKDYYPSGNIKYKGIALNVWGNFKKGIWYEFDENGNLIKEIDHDKPYKFTFENILKFCETHGIKIDKGPILQSTGWHNEISRKIENDKPVWEIEHLKKSNLVEIIKLDGVTGKVLGTSTYKYINN</sequence>
<dbReference type="Proteomes" id="UP000278288">
    <property type="component" value="Chromosome"/>
</dbReference>
<keyword evidence="2" id="KW-1185">Reference proteome</keyword>
<accession>A0AAD0YSP1</accession>
<dbReference type="EMBL" id="CP033923">
    <property type="protein sequence ID" value="AZA92431.1"/>
    <property type="molecule type" value="Genomic_DNA"/>
</dbReference>
<reference evidence="1 2" key="1">
    <citation type="submission" date="2018-11" db="EMBL/GenBank/DDBJ databases">
        <title>Proposal to divide the Flavobacteriaceae and reorganize its genera based on Amino Acid Identity values calculated from whole genome sequences.</title>
        <authorList>
            <person name="Nicholson A.C."/>
            <person name="Gulvik C.A."/>
            <person name="Whitney A.M."/>
            <person name="Humrighouse B.W."/>
            <person name="Bell M."/>
            <person name="Holmes B."/>
            <person name="Steigerwalt A.G."/>
            <person name="Villarma A."/>
            <person name="Sheth M."/>
            <person name="Batra D."/>
            <person name="Pryor J."/>
            <person name="Bernardet J.-F."/>
            <person name="Hugo C."/>
            <person name="Kampfer P."/>
            <person name="Newman J."/>
            <person name="McQuiston J.R."/>
        </authorList>
    </citation>
    <scope>NUCLEOTIDE SEQUENCE [LARGE SCALE GENOMIC DNA]</scope>
    <source>
        <strain evidence="1 2">G0041</strain>
    </source>
</reference>
<evidence type="ECO:0000313" key="2">
    <source>
        <dbReference type="Proteomes" id="UP000278288"/>
    </source>
</evidence>
<evidence type="ECO:0008006" key="3">
    <source>
        <dbReference type="Google" id="ProtNLM"/>
    </source>
</evidence>
<gene>
    <name evidence="1" type="ORF">EG343_18380</name>
</gene>
<dbReference type="AlphaFoldDB" id="A0AAD0YSP1"/>
<proteinExistence type="predicted"/>
<organism evidence="1 2">
    <name type="scientific">Chryseobacterium nakagawai</name>
    <dbReference type="NCBI Taxonomy" id="1241982"/>
    <lineage>
        <taxon>Bacteria</taxon>
        <taxon>Pseudomonadati</taxon>
        <taxon>Bacteroidota</taxon>
        <taxon>Flavobacteriia</taxon>
        <taxon>Flavobacteriales</taxon>
        <taxon>Weeksellaceae</taxon>
        <taxon>Chryseobacterium group</taxon>
        <taxon>Chryseobacterium</taxon>
    </lineage>
</organism>
<protein>
    <recommendedName>
        <fullName evidence="3">MORN repeat variant</fullName>
    </recommendedName>
</protein>
<name>A0AAD0YSP1_CHRNA</name>
<evidence type="ECO:0000313" key="1">
    <source>
        <dbReference type="EMBL" id="AZA92431.1"/>
    </source>
</evidence>
<dbReference type="KEGG" id="cnk:EG343_18380"/>